<proteinExistence type="inferred from homology"/>
<keyword evidence="2 3" id="KW-0813">Transport</keyword>
<evidence type="ECO:0000313" key="5">
    <source>
        <dbReference type="EMBL" id="GAV64402.1"/>
    </source>
</evidence>
<evidence type="ECO:0000256" key="2">
    <source>
        <dbReference type="ARBA" id="ARBA00022448"/>
    </source>
</evidence>
<keyword evidence="3" id="KW-0653">Protein transport</keyword>
<dbReference type="GO" id="GO:0006887">
    <property type="term" value="P:exocytosis"/>
    <property type="evidence" value="ECO:0007669"/>
    <property type="project" value="UniProtKB-KW"/>
</dbReference>
<accession>A0A1Q3B9E1</accession>
<dbReference type="GO" id="GO:0015031">
    <property type="term" value="P:protein transport"/>
    <property type="evidence" value="ECO:0007669"/>
    <property type="project" value="UniProtKB-KW"/>
</dbReference>
<dbReference type="AlphaFoldDB" id="A0A1Q3B9E1"/>
<feature type="domain" description="Exocyst complex subunit Exo70 C-terminal" evidence="4">
    <location>
        <begin position="265"/>
        <end position="620"/>
    </location>
</feature>
<name>A0A1Q3B9E1_CEPFO</name>
<dbReference type="PANTHER" id="PTHR12542">
    <property type="entry name" value="EXOCYST COMPLEX PROTEIN EXO70"/>
    <property type="match status" value="1"/>
</dbReference>
<dbReference type="EMBL" id="BDDD01000345">
    <property type="protein sequence ID" value="GAV64402.1"/>
    <property type="molecule type" value="Genomic_DNA"/>
</dbReference>
<dbReference type="Gene3D" id="1.20.1280.170">
    <property type="entry name" value="Exocyst complex component Exo70"/>
    <property type="match status" value="1"/>
</dbReference>
<evidence type="ECO:0000256" key="3">
    <source>
        <dbReference type="RuleBase" id="RU365026"/>
    </source>
</evidence>
<keyword evidence="6" id="KW-1185">Reference proteome</keyword>
<sequence length="635" mass="72824">MQEITGEQHVFAAARHIMKALGATKNLSEDLRKILKDLDSHLSTMTTVTEGKGGGLIEIEQRLKYAERKVLSWELNQSMIWDSGPREASEFLGAVNEVETLTKSLRGSSMNANRKQKEIFNRAESILQMAMSRLEEELIHILVQHKQYLEPECMSFRSYGEDVVYDESFVSLDDQSVEDASHRNSSGNHSEVYIVDLVHPHIIPDVNAIANAMFASNYGHEFCLAFIGVRKDALDEYLVVLEMEKLSIEDVMKMEWISFNNEIRKWVQAVKIIIKVYLSSEKEFCDKILGNFSSVNLYCFVEISKASMLCLLNFGEAISMGPIRPEKLFRLLDMYEVLAELLLNVNELYSGETGSFIRNEFQKLLWRLGDTAKATFLEFQNAIASNESLCPFPKGGIHHLTRYVMNYVKTLTEYVDTLNVLLKDLDAADDSNLVIEPENGQNIPSIFCPMACHLRSITCTLESNLKKKGKLYKDYSLQHIFMMNNVHYMVQKVKGSKLRLFFGDEWIRKHIGKYQQHATSYERATWSSVLSLLRDDGNSSPISKATVKERCRGFSTAFEEVYKIQTQWSIPDLHLREDLRIANSLKVIHAYRTFIGRISAHISDKYIKYSVADLENFLLDFFEGSPKSLRNSCRR</sequence>
<dbReference type="PANTHER" id="PTHR12542:SF92">
    <property type="entry name" value="EXOCYST COMPLEX COMPONENT EXO70E2"/>
    <property type="match status" value="1"/>
</dbReference>
<evidence type="ECO:0000256" key="1">
    <source>
        <dbReference type="ARBA" id="ARBA00006756"/>
    </source>
</evidence>
<comment type="function">
    <text evidence="3">Component of the exocyst complex.</text>
</comment>
<dbReference type="STRING" id="3775.A0A1Q3B9E1"/>
<dbReference type="OrthoDB" id="1922221at2759"/>
<gene>
    <name evidence="5" type="ORF">CFOL_v3_07920</name>
</gene>
<dbReference type="InterPro" id="IPR004140">
    <property type="entry name" value="Exo70"/>
</dbReference>
<dbReference type="GO" id="GO:0000145">
    <property type="term" value="C:exocyst"/>
    <property type="evidence" value="ECO:0007669"/>
    <property type="project" value="InterPro"/>
</dbReference>
<dbReference type="Pfam" id="PF03081">
    <property type="entry name" value="Exo70_C"/>
    <property type="match status" value="1"/>
</dbReference>
<organism evidence="5 6">
    <name type="scientific">Cephalotus follicularis</name>
    <name type="common">Albany pitcher plant</name>
    <dbReference type="NCBI Taxonomy" id="3775"/>
    <lineage>
        <taxon>Eukaryota</taxon>
        <taxon>Viridiplantae</taxon>
        <taxon>Streptophyta</taxon>
        <taxon>Embryophyta</taxon>
        <taxon>Tracheophyta</taxon>
        <taxon>Spermatophyta</taxon>
        <taxon>Magnoliopsida</taxon>
        <taxon>eudicotyledons</taxon>
        <taxon>Gunneridae</taxon>
        <taxon>Pentapetalae</taxon>
        <taxon>rosids</taxon>
        <taxon>fabids</taxon>
        <taxon>Oxalidales</taxon>
        <taxon>Cephalotaceae</taxon>
        <taxon>Cephalotus</taxon>
    </lineage>
</organism>
<comment type="similarity">
    <text evidence="1 3">Belongs to the EXO70 family.</text>
</comment>
<dbReference type="FunCoup" id="A0A1Q3B9E1">
    <property type="interactions" value="2085"/>
</dbReference>
<dbReference type="InterPro" id="IPR016159">
    <property type="entry name" value="Cullin_repeat-like_dom_sf"/>
</dbReference>
<evidence type="ECO:0000259" key="4">
    <source>
        <dbReference type="Pfam" id="PF03081"/>
    </source>
</evidence>
<dbReference type="InterPro" id="IPR046364">
    <property type="entry name" value="Exo70_C"/>
</dbReference>
<protein>
    <recommendedName>
        <fullName evidence="3">Exocyst subunit Exo70 family protein</fullName>
    </recommendedName>
</protein>
<dbReference type="InParanoid" id="A0A1Q3B9E1"/>
<dbReference type="Proteomes" id="UP000187406">
    <property type="component" value="Unassembled WGS sequence"/>
</dbReference>
<reference evidence="6" key="1">
    <citation type="submission" date="2016-04" db="EMBL/GenBank/DDBJ databases">
        <title>Cephalotus genome sequencing.</title>
        <authorList>
            <person name="Fukushima K."/>
            <person name="Hasebe M."/>
            <person name="Fang X."/>
        </authorList>
    </citation>
    <scope>NUCLEOTIDE SEQUENCE [LARGE SCALE GENOMIC DNA]</scope>
    <source>
        <strain evidence="6">cv. St1</strain>
    </source>
</reference>
<dbReference type="GO" id="GO:0005546">
    <property type="term" value="F:phosphatidylinositol-4,5-bisphosphate binding"/>
    <property type="evidence" value="ECO:0007669"/>
    <property type="project" value="InterPro"/>
</dbReference>
<comment type="caution">
    <text evidence="5">The sequence shown here is derived from an EMBL/GenBank/DDBJ whole genome shotgun (WGS) entry which is preliminary data.</text>
</comment>
<dbReference type="Pfam" id="PF20669">
    <property type="entry name" value="Exo70_N"/>
    <property type="match status" value="1"/>
</dbReference>
<keyword evidence="3" id="KW-0268">Exocytosis</keyword>
<dbReference type="SUPFAM" id="SSF74788">
    <property type="entry name" value="Cullin repeat-like"/>
    <property type="match status" value="1"/>
</dbReference>
<evidence type="ECO:0000313" key="6">
    <source>
        <dbReference type="Proteomes" id="UP000187406"/>
    </source>
</evidence>